<proteinExistence type="predicted"/>
<keyword evidence="1" id="KW-0472">Membrane</keyword>
<keyword evidence="3" id="KW-1185">Reference proteome</keyword>
<evidence type="ECO:0000313" key="3">
    <source>
        <dbReference type="Proteomes" id="UP000593576"/>
    </source>
</evidence>
<dbReference type="Proteomes" id="UP000593576">
    <property type="component" value="Unassembled WGS sequence"/>
</dbReference>
<keyword evidence="1" id="KW-1133">Transmembrane helix</keyword>
<gene>
    <name evidence="2" type="ORF">Goshw_000956</name>
</gene>
<feature type="transmembrane region" description="Helical" evidence="1">
    <location>
        <begin position="16"/>
        <end position="37"/>
    </location>
</feature>
<comment type="caution">
    <text evidence="2">The sequence shown here is derived from an EMBL/GenBank/DDBJ whole genome shotgun (WGS) entry which is preliminary data.</text>
</comment>
<evidence type="ECO:0000313" key="2">
    <source>
        <dbReference type="EMBL" id="MBA0852079.1"/>
    </source>
</evidence>
<evidence type="ECO:0000256" key="1">
    <source>
        <dbReference type="SAM" id="Phobius"/>
    </source>
</evidence>
<keyword evidence="1" id="KW-0812">Transmembrane</keyword>
<protein>
    <submittedName>
        <fullName evidence="2">Uncharacterized protein</fullName>
    </submittedName>
</protein>
<dbReference type="EMBL" id="JABFAF010000004">
    <property type="protein sequence ID" value="MBA0852079.1"/>
    <property type="molecule type" value="Genomic_DNA"/>
</dbReference>
<feature type="non-terminal residue" evidence="2">
    <location>
        <position position="70"/>
    </location>
</feature>
<dbReference type="AlphaFoldDB" id="A0A7J9L0X3"/>
<organism evidence="2 3">
    <name type="scientific">Gossypium schwendimanii</name>
    <name type="common">Cotton</name>
    <dbReference type="NCBI Taxonomy" id="34291"/>
    <lineage>
        <taxon>Eukaryota</taxon>
        <taxon>Viridiplantae</taxon>
        <taxon>Streptophyta</taxon>
        <taxon>Embryophyta</taxon>
        <taxon>Tracheophyta</taxon>
        <taxon>Spermatophyta</taxon>
        <taxon>Magnoliopsida</taxon>
        <taxon>eudicotyledons</taxon>
        <taxon>Gunneridae</taxon>
        <taxon>Pentapetalae</taxon>
        <taxon>rosids</taxon>
        <taxon>malvids</taxon>
        <taxon>Malvales</taxon>
        <taxon>Malvaceae</taxon>
        <taxon>Malvoideae</taxon>
        <taxon>Gossypium</taxon>
    </lineage>
</organism>
<name>A0A7J9L0X3_GOSSC</name>
<accession>A0A7J9L0X3</accession>
<reference evidence="2 3" key="1">
    <citation type="journal article" date="2019" name="Genome Biol. Evol.">
        <title>Insights into the evolution of the New World diploid cottons (Gossypium, subgenus Houzingenia) based on genome sequencing.</title>
        <authorList>
            <person name="Grover C.E."/>
            <person name="Arick M.A. 2nd"/>
            <person name="Thrash A."/>
            <person name="Conover J.L."/>
            <person name="Sanders W.S."/>
            <person name="Peterson D.G."/>
            <person name="Frelichowski J.E."/>
            <person name="Scheffler J.A."/>
            <person name="Scheffler B.E."/>
            <person name="Wendel J.F."/>
        </authorList>
    </citation>
    <scope>NUCLEOTIDE SEQUENCE [LARGE SCALE GENOMIC DNA]</scope>
    <source>
        <strain evidence="2">1</strain>
        <tissue evidence="2">Leaf</tissue>
    </source>
</reference>
<sequence>MGFPASYAEITLPKPLLYALSSLCFIGNLISALLNLLGLSDFIESDMELVVDPPENCAVCLNEFERGEEI</sequence>